<evidence type="ECO:0000313" key="6">
    <source>
        <dbReference type="EMBL" id="TMQ58859.1"/>
    </source>
</evidence>
<protein>
    <recommendedName>
        <fullName evidence="2">orotate phosphoribosyltransferase</fullName>
        <ecNumber evidence="2">2.4.2.10</ecNumber>
    </recommendedName>
</protein>
<dbReference type="GO" id="GO:0019856">
    <property type="term" value="P:pyrimidine nucleobase biosynthetic process"/>
    <property type="evidence" value="ECO:0007669"/>
    <property type="project" value="TreeGrafter"/>
</dbReference>
<accession>A0A538T5E1</accession>
<keyword evidence="4 6" id="KW-0808">Transferase</keyword>
<evidence type="ECO:0000256" key="3">
    <source>
        <dbReference type="ARBA" id="ARBA00022676"/>
    </source>
</evidence>
<evidence type="ECO:0000256" key="1">
    <source>
        <dbReference type="ARBA" id="ARBA00004889"/>
    </source>
</evidence>
<dbReference type="GO" id="GO:0004588">
    <property type="term" value="F:orotate phosphoribosyltransferase activity"/>
    <property type="evidence" value="ECO:0007669"/>
    <property type="project" value="UniProtKB-EC"/>
</dbReference>
<evidence type="ECO:0000313" key="7">
    <source>
        <dbReference type="Proteomes" id="UP000320913"/>
    </source>
</evidence>
<dbReference type="AlphaFoldDB" id="A0A538T5E1"/>
<evidence type="ECO:0000256" key="4">
    <source>
        <dbReference type="ARBA" id="ARBA00022679"/>
    </source>
</evidence>
<organism evidence="6 7">
    <name type="scientific">Eiseniibacteriota bacterium</name>
    <dbReference type="NCBI Taxonomy" id="2212470"/>
    <lineage>
        <taxon>Bacteria</taxon>
        <taxon>Candidatus Eiseniibacteriota</taxon>
    </lineage>
</organism>
<dbReference type="Proteomes" id="UP000320913">
    <property type="component" value="Unassembled WGS sequence"/>
</dbReference>
<proteinExistence type="inferred from homology"/>
<dbReference type="EC" id="2.4.2.10" evidence="2"/>
<comment type="pathway">
    <text evidence="1">Pyrimidine metabolism; UMP biosynthesis via de novo pathway; UMP from orotate: step 1/2.</text>
</comment>
<dbReference type="InterPro" id="IPR004467">
    <property type="entry name" value="Or_phspho_trans_dom"/>
</dbReference>
<evidence type="ECO:0000256" key="5">
    <source>
        <dbReference type="ARBA" id="ARBA00022975"/>
    </source>
</evidence>
<dbReference type="InterPro" id="IPR000836">
    <property type="entry name" value="PRTase_dom"/>
</dbReference>
<dbReference type="PANTHER" id="PTHR19278">
    <property type="entry name" value="OROTATE PHOSPHORIBOSYLTRANSFERASE"/>
    <property type="match status" value="1"/>
</dbReference>
<gene>
    <name evidence="6" type="primary">pyrE</name>
    <name evidence="6" type="ORF">E6K75_04815</name>
</gene>
<reference evidence="6 7" key="1">
    <citation type="journal article" date="2019" name="Nat. Microbiol.">
        <title>Mediterranean grassland soil C-N compound turnover is dependent on rainfall and depth, and is mediated by genomically divergent microorganisms.</title>
        <authorList>
            <person name="Diamond S."/>
            <person name="Andeer P.F."/>
            <person name="Li Z."/>
            <person name="Crits-Christoph A."/>
            <person name="Burstein D."/>
            <person name="Anantharaman K."/>
            <person name="Lane K.R."/>
            <person name="Thomas B.C."/>
            <person name="Pan C."/>
            <person name="Northen T.R."/>
            <person name="Banfield J.F."/>
        </authorList>
    </citation>
    <scope>NUCLEOTIDE SEQUENCE [LARGE SCALE GENOMIC DNA]</scope>
    <source>
        <strain evidence="6">WS_5</strain>
    </source>
</reference>
<keyword evidence="3 6" id="KW-0328">Glycosyltransferase</keyword>
<dbReference type="EMBL" id="VBOV01000116">
    <property type="protein sequence ID" value="TMQ58859.1"/>
    <property type="molecule type" value="Genomic_DNA"/>
</dbReference>
<dbReference type="UniPathway" id="UPA00070">
    <property type="reaction ID" value="UER00119"/>
</dbReference>
<dbReference type="SUPFAM" id="SSF53271">
    <property type="entry name" value="PRTase-like"/>
    <property type="match status" value="1"/>
</dbReference>
<dbReference type="HAMAP" id="MF_01208">
    <property type="entry name" value="PyrE"/>
    <property type="match status" value="1"/>
</dbReference>
<dbReference type="InterPro" id="IPR029057">
    <property type="entry name" value="PRTase-like"/>
</dbReference>
<evidence type="ECO:0000256" key="2">
    <source>
        <dbReference type="ARBA" id="ARBA00011971"/>
    </source>
</evidence>
<feature type="non-terminal residue" evidence="6">
    <location>
        <position position="258"/>
    </location>
</feature>
<dbReference type="NCBIfam" id="TIGR00336">
    <property type="entry name" value="pyrE"/>
    <property type="match status" value="1"/>
</dbReference>
<dbReference type="GO" id="GO:0044205">
    <property type="term" value="P:'de novo' UMP biosynthetic process"/>
    <property type="evidence" value="ECO:0007669"/>
    <property type="project" value="UniProtKB-UniPathway"/>
</dbReference>
<dbReference type="PANTHER" id="PTHR19278:SF9">
    <property type="entry name" value="URIDINE 5'-MONOPHOSPHATE SYNTHASE"/>
    <property type="match status" value="1"/>
</dbReference>
<name>A0A538T5E1_UNCEI</name>
<keyword evidence="5" id="KW-0665">Pyrimidine biosynthesis</keyword>
<dbReference type="Gene3D" id="3.40.50.2020">
    <property type="match status" value="1"/>
</dbReference>
<dbReference type="InterPro" id="IPR023031">
    <property type="entry name" value="OPRT"/>
</dbReference>
<dbReference type="CDD" id="cd06223">
    <property type="entry name" value="PRTases_typeI"/>
    <property type="match status" value="1"/>
</dbReference>
<sequence length="258" mass="27530">MNATREKLVQILIKTKAFKWSPMPSFPLASGALSRFYIDCRVGLSYPEAREIVGDLMLERVLQPVAAVGGLLIGAYPVAIAVSDAAYRKNGQVIRVFAIRKEPKGHGMKKVIEGDVLEGDRVVIVDDVITSGGSTIEAIVRSREAGLVVEQAIAIIDREEQRGKARIEEQGVRCDALCTLGDLKLAAGVQSEIARGMREQALSLTAADLNLQPIEARPHVWGAIMELGYARAVASLCAFADGTVSLYISTGGGIIGAG</sequence>
<comment type="caution">
    <text evidence="6">The sequence shown here is derived from an EMBL/GenBank/DDBJ whole genome shotgun (WGS) entry which is preliminary data.</text>
</comment>